<evidence type="ECO:0000256" key="2">
    <source>
        <dbReference type="ARBA" id="ARBA00004651"/>
    </source>
</evidence>
<dbReference type="EC" id="2.7.13.3" evidence="3"/>
<evidence type="ECO:0000256" key="10">
    <source>
        <dbReference type="ARBA" id="ARBA00022989"/>
    </source>
</evidence>
<dbReference type="SMART" id="SM00387">
    <property type="entry name" value="HATPase_c"/>
    <property type="match status" value="1"/>
</dbReference>
<keyword evidence="9" id="KW-0418">Kinase</keyword>
<keyword evidence="10 15" id="KW-1133">Transmembrane helix</keyword>
<dbReference type="Gene3D" id="3.40.50.2300">
    <property type="match status" value="1"/>
</dbReference>
<dbReference type="InterPro" id="IPR036890">
    <property type="entry name" value="HATPase_C_sf"/>
</dbReference>
<evidence type="ECO:0000256" key="12">
    <source>
        <dbReference type="ARBA" id="ARBA00023136"/>
    </source>
</evidence>
<evidence type="ECO:0000259" key="16">
    <source>
        <dbReference type="PROSITE" id="PS50109"/>
    </source>
</evidence>
<dbReference type="PROSITE" id="PS50110">
    <property type="entry name" value="RESPONSE_REGULATORY"/>
    <property type="match status" value="1"/>
</dbReference>
<keyword evidence="8 15" id="KW-0812">Transmembrane</keyword>
<evidence type="ECO:0000256" key="1">
    <source>
        <dbReference type="ARBA" id="ARBA00000085"/>
    </source>
</evidence>
<dbReference type="Proteomes" id="UP000823883">
    <property type="component" value="Unassembled WGS sequence"/>
</dbReference>
<dbReference type="CDD" id="cd17546">
    <property type="entry name" value="REC_hyHK_CKI1_RcsC-like"/>
    <property type="match status" value="1"/>
</dbReference>
<dbReference type="PANTHER" id="PTHR43047:SF72">
    <property type="entry name" value="OSMOSENSING HISTIDINE PROTEIN KINASE SLN1"/>
    <property type="match status" value="1"/>
</dbReference>
<comment type="caution">
    <text evidence="18">The sequence shown here is derived from an EMBL/GenBank/DDBJ whole genome shotgun (WGS) entry which is preliminary data.</text>
</comment>
<dbReference type="GO" id="GO:0005886">
    <property type="term" value="C:plasma membrane"/>
    <property type="evidence" value="ECO:0007669"/>
    <property type="project" value="UniProtKB-SubCell"/>
</dbReference>
<feature type="modified residue" description="4-aspartylphosphate" evidence="14">
    <location>
        <position position="768"/>
    </location>
</feature>
<evidence type="ECO:0000256" key="4">
    <source>
        <dbReference type="ARBA" id="ARBA00018672"/>
    </source>
</evidence>
<dbReference type="PANTHER" id="PTHR43047">
    <property type="entry name" value="TWO-COMPONENT HISTIDINE PROTEIN KINASE"/>
    <property type="match status" value="1"/>
</dbReference>
<dbReference type="Pfam" id="PF00512">
    <property type="entry name" value="HisKA"/>
    <property type="match status" value="1"/>
</dbReference>
<comment type="catalytic activity">
    <reaction evidence="1">
        <text>ATP + protein L-histidine = ADP + protein N-phospho-L-histidine.</text>
        <dbReference type="EC" id="2.7.13.3"/>
    </reaction>
</comment>
<dbReference type="Pfam" id="PF02518">
    <property type="entry name" value="HATPase_c"/>
    <property type="match status" value="1"/>
</dbReference>
<dbReference type="InterPro" id="IPR003661">
    <property type="entry name" value="HisK_dim/P_dom"/>
</dbReference>
<evidence type="ECO:0000256" key="11">
    <source>
        <dbReference type="ARBA" id="ARBA00023012"/>
    </source>
</evidence>
<dbReference type="Pfam" id="PF00072">
    <property type="entry name" value="Response_reg"/>
    <property type="match status" value="1"/>
</dbReference>
<keyword evidence="6 14" id="KW-0597">Phosphoprotein</keyword>
<feature type="domain" description="Response regulatory" evidence="17">
    <location>
        <begin position="716"/>
        <end position="836"/>
    </location>
</feature>
<proteinExistence type="predicted"/>
<dbReference type="AlphaFoldDB" id="A0A9D2PC91"/>
<feature type="transmembrane region" description="Helical" evidence="15">
    <location>
        <begin position="16"/>
        <end position="36"/>
    </location>
</feature>
<dbReference type="Gene3D" id="3.30.565.10">
    <property type="entry name" value="Histidine kinase-like ATPase, C-terminal domain"/>
    <property type="match status" value="1"/>
</dbReference>
<sequence length="836" mass="92918">MRPNGKKFRKLDLSTWLNLAMVAAFTALTLWGIFLVRDKMLKNAQEMGTSLAESYALEEQNRIQMYGMLILLGTKHMDKLAESGSTPEEVEKWLKDYDQDLSDILGGHIVSPYAVVDGEVLSASPWEGAENYDYASTEWYQRAMESGEVVFTDAYMDAVTGQELITIARKTEQAGDVLAFDIVMENFYSHKNHAKLPENSSYFLYDSSGHMIYSVTELQASEEEVEEYTGRLLAGIRDGTLGSFNSSIMDLDGQRRSVYYHEMDNGWTSVITMPVNTILQGDIDGIFLFLLSVCLLLLAAVLFVVFRAFLGNERLRRISDTVNILGNSYYGIYRVNYEEGTYETVKSSADVAGRLGKSGSYQLLMDVMRELVDEQTGKDFQESFSLGNIRKLVSDGIHDFGGDYKRLFGDQYRWVNARMICSSSLALDEVIICFREVNAEKNLQLKQQMLLESALESARKSATDKSVFFSHVSHDMGTPLNAVIGLSDLALEHQDDREKVIGYLTKIRQAGRQLLTLINDILDLSKIEQGGAGTLDTRPADLKKCVEDCAAIFADEAEETGKKFSTEYAIRDQMVFCDPFRLSQILNNLLSNALKYSGPGAEILLRVRQLKYGTAKGQYEITVKDTGFGMSEEFLVHLFQPFARETRFTPVQTVGTGLGMPIVKSLVEQMGGTITVESRLGEGSTFTVTLPLAPAGPACEPEPEEPEGKFRLDGKTILAAEDNEINMEIITEFLAGLGARVIQAANGKEAVDRFRESEPGTIDAVLMDMQMPEMDGCEASRAIRSLDRSDAAEVPIIAVTANAFAEDVARAKQAGMNSHLAKPVDFKALCRLLREM</sequence>
<dbReference type="InterPro" id="IPR003594">
    <property type="entry name" value="HATPase_dom"/>
</dbReference>
<evidence type="ECO:0000313" key="19">
    <source>
        <dbReference type="Proteomes" id="UP000823883"/>
    </source>
</evidence>
<dbReference type="SUPFAM" id="SSF52172">
    <property type="entry name" value="CheY-like"/>
    <property type="match status" value="1"/>
</dbReference>
<keyword evidence="12 15" id="KW-0472">Membrane</keyword>
<protein>
    <recommendedName>
        <fullName evidence="4">Stage 0 sporulation protein A homolog</fullName>
        <ecNumber evidence="3">2.7.13.3</ecNumber>
    </recommendedName>
</protein>
<dbReference type="InterPro" id="IPR033479">
    <property type="entry name" value="dCache_1"/>
</dbReference>
<dbReference type="GO" id="GO:0009927">
    <property type="term" value="F:histidine phosphotransfer kinase activity"/>
    <property type="evidence" value="ECO:0007669"/>
    <property type="project" value="TreeGrafter"/>
</dbReference>
<dbReference type="CDD" id="cd18773">
    <property type="entry name" value="PDC1_HK_sensor"/>
    <property type="match status" value="1"/>
</dbReference>
<dbReference type="SUPFAM" id="SSF103190">
    <property type="entry name" value="Sensory domain-like"/>
    <property type="match status" value="1"/>
</dbReference>
<dbReference type="InterPro" id="IPR005467">
    <property type="entry name" value="His_kinase_dom"/>
</dbReference>
<keyword evidence="7" id="KW-0808">Transferase</keyword>
<evidence type="ECO:0000256" key="13">
    <source>
        <dbReference type="ARBA" id="ARBA00024867"/>
    </source>
</evidence>
<evidence type="ECO:0000256" key="9">
    <source>
        <dbReference type="ARBA" id="ARBA00022777"/>
    </source>
</evidence>
<dbReference type="SUPFAM" id="SSF55874">
    <property type="entry name" value="ATPase domain of HSP90 chaperone/DNA topoisomerase II/histidine kinase"/>
    <property type="match status" value="1"/>
</dbReference>
<dbReference type="InterPro" id="IPR001789">
    <property type="entry name" value="Sig_transdc_resp-reg_receiver"/>
</dbReference>
<dbReference type="SUPFAM" id="SSF47384">
    <property type="entry name" value="Homodimeric domain of signal transducing histidine kinase"/>
    <property type="match status" value="1"/>
</dbReference>
<evidence type="ECO:0000256" key="6">
    <source>
        <dbReference type="ARBA" id="ARBA00022553"/>
    </source>
</evidence>
<feature type="domain" description="Histidine kinase" evidence="16">
    <location>
        <begin position="471"/>
        <end position="694"/>
    </location>
</feature>
<name>A0A9D2PC91_9FIRM</name>
<dbReference type="CDD" id="cd00082">
    <property type="entry name" value="HisKA"/>
    <property type="match status" value="1"/>
</dbReference>
<keyword evidence="11" id="KW-0902">Two-component regulatory system</keyword>
<evidence type="ECO:0000256" key="14">
    <source>
        <dbReference type="PROSITE-ProRule" id="PRU00169"/>
    </source>
</evidence>
<evidence type="ECO:0000256" key="3">
    <source>
        <dbReference type="ARBA" id="ARBA00012438"/>
    </source>
</evidence>
<dbReference type="Pfam" id="PF02743">
    <property type="entry name" value="dCache_1"/>
    <property type="match status" value="1"/>
</dbReference>
<feature type="transmembrane region" description="Helical" evidence="15">
    <location>
        <begin position="286"/>
        <end position="310"/>
    </location>
</feature>
<dbReference type="PRINTS" id="PR00344">
    <property type="entry name" value="BCTRLSENSOR"/>
</dbReference>
<dbReference type="Gene3D" id="3.30.450.20">
    <property type="entry name" value="PAS domain"/>
    <property type="match status" value="2"/>
</dbReference>
<organism evidence="18 19">
    <name type="scientific">Candidatus Lachnoclostridium pullistercoris</name>
    <dbReference type="NCBI Taxonomy" id="2838632"/>
    <lineage>
        <taxon>Bacteria</taxon>
        <taxon>Bacillati</taxon>
        <taxon>Bacillota</taxon>
        <taxon>Clostridia</taxon>
        <taxon>Lachnospirales</taxon>
        <taxon>Lachnospiraceae</taxon>
    </lineage>
</organism>
<dbReference type="GO" id="GO:0000155">
    <property type="term" value="F:phosphorelay sensor kinase activity"/>
    <property type="evidence" value="ECO:0007669"/>
    <property type="project" value="InterPro"/>
</dbReference>
<comment type="function">
    <text evidence="13">May play the central regulatory role in sporulation. It may be an element of the effector pathway responsible for the activation of sporulation genes in response to nutritional stress. Spo0A may act in concert with spo0H (a sigma factor) to control the expression of some genes that are critical to the sporulation process.</text>
</comment>
<dbReference type="SMART" id="SM00388">
    <property type="entry name" value="HisKA"/>
    <property type="match status" value="1"/>
</dbReference>
<dbReference type="InterPro" id="IPR004358">
    <property type="entry name" value="Sig_transdc_His_kin-like_C"/>
</dbReference>
<comment type="subcellular location">
    <subcellularLocation>
        <location evidence="2">Cell membrane</location>
        <topology evidence="2">Multi-pass membrane protein</topology>
    </subcellularLocation>
</comment>
<evidence type="ECO:0000256" key="15">
    <source>
        <dbReference type="SAM" id="Phobius"/>
    </source>
</evidence>
<gene>
    <name evidence="18" type="ORF">IAA04_05840</name>
</gene>
<evidence type="ECO:0000259" key="17">
    <source>
        <dbReference type="PROSITE" id="PS50110"/>
    </source>
</evidence>
<dbReference type="InterPro" id="IPR029151">
    <property type="entry name" value="Sensor-like_sf"/>
</dbReference>
<reference evidence="18" key="2">
    <citation type="submission" date="2021-04" db="EMBL/GenBank/DDBJ databases">
        <authorList>
            <person name="Gilroy R."/>
        </authorList>
    </citation>
    <scope>NUCLEOTIDE SEQUENCE</scope>
    <source>
        <strain evidence="18">CHK183-5548</strain>
    </source>
</reference>
<evidence type="ECO:0000256" key="8">
    <source>
        <dbReference type="ARBA" id="ARBA00022692"/>
    </source>
</evidence>
<dbReference type="Gene3D" id="1.10.287.130">
    <property type="match status" value="1"/>
</dbReference>
<dbReference type="InterPro" id="IPR011006">
    <property type="entry name" value="CheY-like_superfamily"/>
</dbReference>
<keyword evidence="5" id="KW-1003">Cell membrane</keyword>
<evidence type="ECO:0000313" key="18">
    <source>
        <dbReference type="EMBL" id="HJC47554.1"/>
    </source>
</evidence>
<dbReference type="EMBL" id="DWWL01000040">
    <property type="protein sequence ID" value="HJC47554.1"/>
    <property type="molecule type" value="Genomic_DNA"/>
</dbReference>
<dbReference type="InterPro" id="IPR036097">
    <property type="entry name" value="HisK_dim/P_sf"/>
</dbReference>
<evidence type="ECO:0000256" key="7">
    <source>
        <dbReference type="ARBA" id="ARBA00022679"/>
    </source>
</evidence>
<dbReference type="SMART" id="SM00448">
    <property type="entry name" value="REC"/>
    <property type="match status" value="1"/>
</dbReference>
<reference evidence="18" key="1">
    <citation type="journal article" date="2021" name="PeerJ">
        <title>Extensive microbial diversity within the chicken gut microbiome revealed by metagenomics and culture.</title>
        <authorList>
            <person name="Gilroy R."/>
            <person name="Ravi A."/>
            <person name="Getino M."/>
            <person name="Pursley I."/>
            <person name="Horton D.L."/>
            <person name="Alikhan N.F."/>
            <person name="Baker D."/>
            <person name="Gharbi K."/>
            <person name="Hall N."/>
            <person name="Watson M."/>
            <person name="Adriaenssens E.M."/>
            <person name="Foster-Nyarko E."/>
            <person name="Jarju S."/>
            <person name="Secka A."/>
            <person name="Antonio M."/>
            <person name="Oren A."/>
            <person name="Chaudhuri R.R."/>
            <person name="La Ragione R."/>
            <person name="Hildebrand F."/>
            <person name="Pallen M.J."/>
        </authorList>
    </citation>
    <scope>NUCLEOTIDE SEQUENCE</scope>
    <source>
        <strain evidence="18">CHK183-5548</strain>
    </source>
</reference>
<evidence type="ECO:0000256" key="5">
    <source>
        <dbReference type="ARBA" id="ARBA00022475"/>
    </source>
</evidence>
<accession>A0A9D2PC91</accession>
<dbReference type="FunFam" id="3.30.565.10:FF:000006">
    <property type="entry name" value="Sensor histidine kinase WalK"/>
    <property type="match status" value="1"/>
</dbReference>
<dbReference type="PROSITE" id="PS50109">
    <property type="entry name" value="HIS_KIN"/>
    <property type="match status" value="1"/>
</dbReference>